<reference evidence="1 3" key="1">
    <citation type="journal article" date="2016" name="Int. J. Syst. Evol. Microbiol.">
        <title>Methanosarcina flavescens sp. nov., a methanogenic archaeon isolated from a full-scale anaerobic digester.</title>
        <authorList>
            <person name="Kern T."/>
            <person name="Fischer M.A."/>
            <person name="Deppenmeier U."/>
            <person name="Schmitz R.A."/>
            <person name="Rother M."/>
        </authorList>
    </citation>
    <scope>NUCLEOTIDE SEQUENCE [LARGE SCALE GENOMIC DNA]</scope>
    <source>
        <strain evidence="1 3">E03.2</strain>
    </source>
</reference>
<dbReference type="Proteomes" id="UP000053087">
    <property type="component" value="Chromosome"/>
</dbReference>
<name>A0A660HTH1_9EURY</name>
<dbReference type="RefSeq" id="WP_054298277.1">
    <property type="nucleotide sequence ID" value="NZ_CP032683.1"/>
</dbReference>
<dbReference type="AlphaFoldDB" id="A0A660HTH1"/>
<dbReference type="Proteomes" id="UP000585579">
    <property type="component" value="Unassembled WGS sequence"/>
</dbReference>
<sequence length="111" mass="12796">MGVYKYKGNKNNNEDYFHACILANVTYTLYDPTDDQPEYIKNTDELEKLRVRFLASGNANESSGKTVMIDYVGVYIEYSGKTLTYELEVEAGSRKNLKFSFYCSKDLRNTL</sequence>
<keyword evidence="3" id="KW-1185">Reference proteome</keyword>
<reference evidence="1" key="2">
    <citation type="submission" date="2018-10" db="EMBL/GenBank/DDBJ databases">
        <authorList>
            <person name="Fischer M.A."/>
            <person name="Kern T."/>
            <person name="Deppenmeier U."/>
            <person name="Schmitz R.A."/>
            <person name="Rother M."/>
        </authorList>
    </citation>
    <scope>NUCLEOTIDE SEQUENCE</scope>
    <source>
        <strain evidence="1">E03.2</strain>
    </source>
</reference>
<accession>A0A660HTH1</accession>
<evidence type="ECO:0000313" key="3">
    <source>
        <dbReference type="Proteomes" id="UP000053087"/>
    </source>
</evidence>
<organism evidence="1 3">
    <name type="scientific">Methanosarcina flavescens</name>
    <dbReference type="NCBI Taxonomy" id="1715806"/>
    <lineage>
        <taxon>Archaea</taxon>
        <taxon>Methanobacteriati</taxon>
        <taxon>Methanobacteriota</taxon>
        <taxon>Stenosarchaea group</taxon>
        <taxon>Methanomicrobia</taxon>
        <taxon>Methanosarcinales</taxon>
        <taxon>Methanosarcinaceae</taxon>
        <taxon>Methanosarcina</taxon>
    </lineage>
</organism>
<dbReference type="EMBL" id="JAAYQL010000080">
    <property type="protein sequence ID" value="NLK33790.1"/>
    <property type="molecule type" value="Genomic_DNA"/>
</dbReference>
<evidence type="ECO:0000313" key="4">
    <source>
        <dbReference type="Proteomes" id="UP000585579"/>
    </source>
</evidence>
<dbReference type="EMBL" id="CP032683">
    <property type="protein sequence ID" value="AYK15406.1"/>
    <property type="molecule type" value="Genomic_DNA"/>
</dbReference>
<evidence type="ECO:0000313" key="1">
    <source>
        <dbReference type="EMBL" id="AYK15406.1"/>
    </source>
</evidence>
<reference evidence="2 4" key="3">
    <citation type="journal article" date="2020" name="Biotechnol. Biofuels">
        <title>New insights from the biogas microbiome by comprehensive genome-resolved metagenomics of nearly 1600 species originating from multiple anaerobic digesters.</title>
        <authorList>
            <person name="Campanaro S."/>
            <person name="Treu L."/>
            <person name="Rodriguez-R L.M."/>
            <person name="Kovalovszki A."/>
            <person name="Ziels R.M."/>
            <person name="Maus I."/>
            <person name="Zhu X."/>
            <person name="Kougias P.G."/>
            <person name="Basile A."/>
            <person name="Luo G."/>
            <person name="Schluter A."/>
            <person name="Konstantinidis K.T."/>
            <person name="Angelidaki I."/>
        </authorList>
    </citation>
    <scope>NUCLEOTIDE SEQUENCE [LARGE SCALE GENOMIC DNA]</scope>
    <source>
        <strain evidence="2">AS22ysBPME_46</strain>
    </source>
</reference>
<dbReference type="KEGG" id="mfz:AOB57_009565"/>
<proteinExistence type="predicted"/>
<dbReference type="GeneID" id="53688364"/>
<protein>
    <submittedName>
        <fullName evidence="1">Uncharacterized protein</fullName>
    </submittedName>
</protein>
<gene>
    <name evidence="1" type="ORF">AOB57_009565</name>
    <name evidence="2" type="ORF">GX302_13510</name>
</gene>
<evidence type="ECO:0000313" key="2">
    <source>
        <dbReference type="EMBL" id="NLK33790.1"/>
    </source>
</evidence>